<keyword evidence="2" id="KW-1133">Transmembrane helix</keyword>
<dbReference type="AlphaFoldDB" id="A0A1G1Z9G9"/>
<reference evidence="3 4" key="1">
    <citation type="journal article" date="2016" name="Nat. Commun.">
        <title>Thousands of microbial genomes shed light on interconnected biogeochemical processes in an aquifer system.</title>
        <authorList>
            <person name="Anantharaman K."/>
            <person name="Brown C.T."/>
            <person name="Hug L.A."/>
            <person name="Sharon I."/>
            <person name="Castelle C.J."/>
            <person name="Probst A.J."/>
            <person name="Thomas B.C."/>
            <person name="Singh A."/>
            <person name="Wilkins M.J."/>
            <person name="Karaoz U."/>
            <person name="Brodie E.L."/>
            <person name="Williams K.H."/>
            <person name="Hubbard S.S."/>
            <person name="Banfield J.F."/>
        </authorList>
    </citation>
    <scope>NUCLEOTIDE SEQUENCE [LARGE SCALE GENOMIC DNA]</scope>
</reference>
<comment type="caution">
    <text evidence="3">The sequence shown here is derived from an EMBL/GenBank/DDBJ whole genome shotgun (WGS) entry which is preliminary data.</text>
</comment>
<feature type="region of interest" description="Disordered" evidence="1">
    <location>
        <begin position="1"/>
        <end position="48"/>
    </location>
</feature>
<feature type="transmembrane region" description="Helical" evidence="2">
    <location>
        <begin position="74"/>
        <end position="94"/>
    </location>
</feature>
<dbReference type="Proteomes" id="UP000176544">
    <property type="component" value="Unassembled WGS sequence"/>
</dbReference>
<evidence type="ECO:0000313" key="3">
    <source>
        <dbReference type="EMBL" id="OGY60736.1"/>
    </source>
</evidence>
<sequence>MVDIEAQNQDYEDEEGSDPSEEGPGASDAPTGTESPEGPESQGDNSSRKKIGLPEAVIVLLATALADLAEFIPLFGTVFGFFVTGGVLIWSYFAGMYTARRRATKVILMLGGPALELITVGLFPEAFTLLAAILIHNYGDTKRVGNVLQKTASRIVSK</sequence>
<keyword evidence="2" id="KW-0472">Membrane</keyword>
<dbReference type="EMBL" id="MHJA01000025">
    <property type="protein sequence ID" value="OGY60736.1"/>
    <property type="molecule type" value="Genomic_DNA"/>
</dbReference>
<evidence type="ECO:0000313" key="4">
    <source>
        <dbReference type="Proteomes" id="UP000176544"/>
    </source>
</evidence>
<proteinExistence type="predicted"/>
<gene>
    <name evidence="3" type="ORF">A3I33_00750</name>
</gene>
<protein>
    <submittedName>
        <fullName evidence="3">Uncharacterized protein</fullName>
    </submittedName>
</protein>
<evidence type="ECO:0000256" key="2">
    <source>
        <dbReference type="SAM" id="Phobius"/>
    </source>
</evidence>
<name>A0A1G1Z9G9_9BACT</name>
<accession>A0A1G1Z9G9</accession>
<organism evidence="3 4">
    <name type="scientific">Candidatus Colwellbacteria bacterium RIFCSPLOWO2_02_FULL_45_11</name>
    <dbReference type="NCBI Taxonomy" id="1797692"/>
    <lineage>
        <taxon>Bacteria</taxon>
        <taxon>Candidatus Colwelliibacteriota</taxon>
    </lineage>
</organism>
<evidence type="ECO:0000256" key="1">
    <source>
        <dbReference type="SAM" id="MobiDB-lite"/>
    </source>
</evidence>
<feature type="compositionally biased region" description="Acidic residues" evidence="1">
    <location>
        <begin position="10"/>
        <end position="21"/>
    </location>
</feature>
<feature type="transmembrane region" description="Helical" evidence="2">
    <location>
        <begin position="106"/>
        <end position="135"/>
    </location>
</feature>
<keyword evidence="2" id="KW-0812">Transmembrane</keyword>